<dbReference type="AlphaFoldDB" id="A0A915JN26"/>
<keyword evidence="1" id="KW-1185">Reference proteome</keyword>
<sequence length="137" mass="15767">MTPCKERYIRAQDLMTNCDTLHGQLKCSGPFRTKSFIPSTKLEFETAADDDSSNSDKIRNGGLRSSKRFWTILKYLIGVSICVYLVDLSRKIYETIIVPFDNCTLAKDLCETSNKCCFKNCGSDSKSMFWTNFKRWK</sequence>
<organism evidence="1 2">
    <name type="scientific">Romanomermis culicivorax</name>
    <name type="common">Nematode worm</name>
    <dbReference type="NCBI Taxonomy" id="13658"/>
    <lineage>
        <taxon>Eukaryota</taxon>
        <taxon>Metazoa</taxon>
        <taxon>Ecdysozoa</taxon>
        <taxon>Nematoda</taxon>
        <taxon>Enoplea</taxon>
        <taxon>Dorylaimia</taxon>
        <taxon>Mermithida</taxon>
        <taxon>Mermithoidea</taxon>
        <taxon>Mermithidae</taxon>
        <taxon>Romanomermis</taxon>
    </lineage>
</organism>
<dbReference type="WBParaSite" id="nRc.2.0.1.t27503-RA">
    <property type="protein sequence ID" value="nRc.2.0.1.t27503-RA"/>
    <property type="gene ID" value="nRc.2.0.1.g27503"/>
</dbReference>
<protein>
    <submittedName>
        <fullName evidence="2">Uncharacterized protein</fullName>
    </submittedName>
</protein>
<name>A0A915JN26_ROMCU</name>
<evidence type="ECO:0000313" key="2">
    <source>
        <dbReference type="WBParaSite" id="nRc.2.0.1.t27503-RA"/>
    </source>
</evidence>
<evidence type="ECO:0000313" key="1">
    <source>
        <dbReference type="Proteomes" id="UP000887565"/>
    </source>
</evidence>
<dbReference type="Proteomes" id="UP000887565">
    <property type="component" value="Unplaced"/>
</dbReference>
<reference evidence="2" key="1">
    <citation type="submission" date="2022-11" db="UniProtKB">
        <authorList>
            <consortium name="WormBaseParasite"/>
        </authorList>
    </citation>
    <scope>IDENTIFICATION</scope>
</reference>
<accession>A0A915JN26</accession>
<proteinExistence type="predicted"/>